<protein>
    <recommendedName>
        <fullName evidence="3">RING-type domain-containing protein</fullName>
    </recommendedName>
</protein>
<dbReference type="Proteomes" id="UP000489600">
    <property type="component" value="Unassembled WGS sequence"/>
</dbReference>
<dbReference type="PROSITE" id="PS50089">
    <property type="entry name" value="ZF_RING_2"/>
    <property type="match status" value="1"/>
</dbReference>
<feature type="compositionally biased region" description="Gly residues" evidence="2">
    <location>
        <begin position="303"/>
        <end position="317"/>
    </location>
</feature>
<keyword evidence="1" id="KW-0863">Zinc-finger</keyword>
<name>A0A565C4Y0_9BRAS</name>
<dbReference type="GO" id="GO:0008270">
    <property type="term" value="F:zinc ion binding"/>
    <property type="evidence" value="ECO:0007669"/>
    <property type="project" value="UniProtKB-KW"/>
</dbReference>
<reference evidence="4" key="1">
    <citation type="submission" date="2019-07" db="EMBL/GenBank/DDBJ databases">
        <authorList>
            <person name="Dittberner H."/>
        </authorList>
    </citation>
    <scope>NUCLEOTIDE SEQUENCE [LARGE SCALE GENOMIC DNA]</scope>
</reference>
<dbReference type="InterPro" id="IPR044274">
    <property type="entry name" value="RFI2"/>
</dbReference>
<keyword evidence="1" id="KW-0862">Zinc</keyword>
<comment type="caution">
    <text evidence="4">The sequence shown here is derived from an EMBL/GenBank/DDBJ whole genome shotgun (WGS) entry which is preliminary data.</text>
</comment>
<organism evidence="4 5">
    <name type="scientific">Arabis nemorensis</name>
    <dbReference type="NCBI Taxonomy" id="586526"/>
    <lineage>
        <taxon>Eukaryota</taxon>
        <taxon>Viridiplantae</taxon>
        <taxon>Streptophyta</taxon>
        <taxon>Embryophyta</taxon>
        <taxon>Tracheophyta</taxon>
        <taxon>Spermatophyta</taxon>
        <taxon>Magnoliopsida</taxon>
        <taxon>eudicotyledons</taxon>
        <taxon>Gunneridae</taxon>
        <taxon>Pentapetalae</taxon>
        <taxon>rosids</taxon>
        <taxon>malvids</taxon>
        <taxon>Brassicales</taxon>
        <taxon>Brassicaceae</taxon>
        <taxon>Arabideae</taxon>
        <taxon>Arabis</taxon>
    </lineage>
</organism>
<sequence>MVMGSESNNVDKCKQVAYEVNVNSPDDNGNETASNCSICLEPLVDKDENRTPVTLRCCHQFHLDCIGSAFNAKSTMQCPNCRTIEPGQWRVPIVHPTPDLNPIVGLPAEQLAVLLGFGMELMCPFGYLDHLNPTRGPTLCPYFDYSLTIPQYLLLARFAEIPNLTSHLTTGSGVVHNPNGLPMDLSNPSFWLTPLSPLPTNPRYFRSNFNPEVIIARHYFTHPNFDYSLVSAVNASVVPPNLRDSSVATGSLAPPYLGDSSIATVSLAPLDQPSSSLANAPVVLPYLSGSSAANVPAVLPSQGGSGGDNDRGGGSGGIHENHDCGPS</sequence>
<dbReference type="AlphaFoldDB" id="A0A565C4Y0"/>
<proteinExistence type="predicted"/>
<dbReference type="Gene3D" id="3.30.40.10">
    <property type="entry name" value="Zinc/RING finger domain, C3HC4 (zinc finger)"/>
    <property type="match status" value="1"/>
</dbReference>
<dbReference type="InterPro" id="IPR001841">
    <property type="entry name" value="Znf_RING"/>
</dbReference>
<dbReference type="PANTHER" id="PTHR46798">
    <property type="entry name" value="OS09G0511500 PROTEIN"/>
    <property type="match status" value="1"/>
</dbReference>
<evidence type="ECO:0000259" key="3">
    <source>
        <dbReference type="PROSITE" id="PS50089"/>
    </source>
</evidence>
<dbReference type="OrthoDB" id="8062037at2759"/>
<evidence type="ECO:0000313" key="5">
    <source>
        <dbReference type="Proteomes" id="UP000489600"/>
    </source>
</evidence>
<feature type="domain" description="RING-type" evidence="3">
    <location>
        <begin position="36"/>
        <end position="82"/>
    </location>
</feature>
<keyword evidence="1" id="KW-0479">Metal-binding</keyword>
<dbReference type="InterPro" id="IPR013083">
    <property type="entry name" value="Znf_RING/FYVE/PHD"/>
</dbReference>
<feature type="region of interest" description="Disordered" evidence="2">
    <location>
        <begin position="297"/>
        <end position="327"/>
    </location>
</feature>
<dbReference type="SMART" id="SM00184">
    <property type="entry name" value="RING"/>
    <property type="match status" value="1"/>
</dbReference>
<dbReference type="GO" id="GO:0004842">
    <property type="term" value="F:ubiquitin-protein transferase activity"/>
    <property type="evidence" value="ECO:0007669"/>
    <property type="project" value="InterPro"/>
</dbReference>
<dbReference type="EMBL" id="CABITT030000006">
    <property type="protein sequence ID" value="VVB08655.1"/>
    <property type="molecule type" value="Genomic_DNA"/>
</dbReference>
<gene>
    <name evidence="4" type="ORF">ANE_LOCUS19099</name>
</gene>
<dbReference type="SUPFAM" id="SSF57850">
    <property type="entry name" value="RING/U-box"/>
    <property type="match status" value="1"/>
</dbReference>
<keyword evidence="5" id="KW-1185">Reference proteome</keyword>
<dbReference type="Pfam" id="PF13639">
    <property type="entry name" value="zf-RING_2"/>
    <property type="match status" value="1"/>
</dbReference>
<evidence type="ECO:0000256" key="1">
    <source>
        <dbReference type="PROSITE-ProRule" id="PRU00175"/>
    </source>
</evidence>
<accession>A0A565C4Y0</accession>
<evidence type="ECO:0000313" key="4">
    <source>
        <dbReference type="EMBL" id="VVB08655.1"/>
    </source>
</evidence>
<dbReference type="PANTHER" id="PTHR46798:SF17">
    <property type="entry name" value="RING_U-BOX SUPERFAMILY PROTEIN"/>
    <property type="match status" value="1"/>
</dbReference>
<evidence type="ECO:0000256" key="2">
    <source>
        <dbReference type="SAM" id="MobiDB-lite"/>
    </source>
</evidence>